<dbReference type="Pfam" id="PF00106">
    <property type="entry name" value="adh_short"/>
    <property type="match status" value="1"/>
</dbReference>
<dbReference type="AlphaFoldDB" id="A0A366RUX6"/>
<organism evidence="4 5">
    <name type="scientific">Fusarium coffeatum</name>
    <dbReference type="NCBI Taxonomy" id="231269"/>
    <lineage>
        <taxon>Eukaryota</taxon>
        <taxon>Fungi</taxon>
        <taxon>Dikarya</taxon>
        <taxon>Ascomycota</taxon>
        <taxon>Pezizomycotina</taxon>
        <taxon>Sordariomycetes</taxon>
        <taxon>Hypocreomycetidae</taxon>
        <taxon>Hypocreales</taxon>
        <taxon>Nectriaceae</taxon>
        <taxon>Fusarium</taxon>
        <taxon>Fusarium incarnatum-equiseti species complex</taxon>
    </lineage>
</organism>
<keyword evidence="2" id="KW-0521">NADP</keyword>
<dbReference type="GeneID" id="41994479"/>
<name>A0A366RUX6_9HYPO</name>
<dbReference type="Proteomes" id="UP000253153">
    <property type="component" value="Unassembled WGS sequence"/>
</dbReference>
<evidence type="ECO:0000313" key="4">
    <source>
        <dbReference type="EMBL" id="RBR20884.1"/>
    </source>
</evidence>
<keyword evidence="5" id="KW-1185">Reference proteome</keyword>
<dbReference type="InterPro" id="IPR036291">
    <property type="entry name" value="NAD(P)-bd_dom_sf"/>
</dbReference>
<proteinExistence type="inferred from homology"/>
<comment type="caution">
    <text evidence="4">The sequence shown here is derived from an EMBL/GenBank/DDBJ whole genome shotgun (WGS) entry which is preliminary data.</text>
</comment>
<evidence type="ECO:0000256" key="2">
    <source>
        <dbReference type="ARBA" id="ARBA00022857"/>
    </source>
</evidence>
<accession>A0A366RUX6</accession>
<dbReference type="PRINTS" id="PR00081">
    <property type="entry name" value="GDHRDH"/>
</dbReference>
<keyword evidence="3" id="KW-0560">Oxidoreductase</keyword>
<dbReference type="Gene3D" id="3.40.50.720">
    <property type="entry name" value="NAD(P)-binding Rossmann-like Domain"/>
    <property type="match status" value="1"/>
</dbReference>
<dbReference type="OrthoDB" id="191139at2759"/>
<dbReference type="PANTHER" id="PTHR24320:SF282">
    <property type="entry name" value="WW DOMAIN-CONTAINING OXIDOREDUCTASE"/>
    <property type="match status" value="1"/>
</dbReference>
<dbReference type="InterPro" id="IPR002347">
    <property type="entry name" value="SDR_fam"/>
</dbReference>
<gene>
    <name evidence="4" type="ORF">FIESC28_05036</name>
</gene>
<sequence length="321" mass="35043">MPLFLNPVDNGFDPARDIPDLTGKSILVTGGNTGLGAATIRLIAPHNPSVIYLSARPATIAQAEELVSSIKETKPDVSIVILPLDLASFASIKNFASEFLKEATQLDLLFLNAGISSTAPSLTQDGYESQFGVNYLGHALLTQLLMPKLLETARSGREVRIMSTSSMAATLDPPPTGLALDEMKKSDPLASPYQRYAHSKIANILFARKLSQVYPSIQSVSFDPGQVWTDLFRKSTSMSPWMIKFLVTPFMYITSVDVERGALNGLWVAFAEGVKNGAYYDPVGVLEEKKTFFTDQKLTDELWKWTEKELAAHGAPGWPAA</sequence>
<evidence type="ECO:0000313" key="5">
    <source>
        <dbReference type="Proteomes" id="UP000253153"/>
    </source>
</evidence>
<dbReference type="PANTHER" id="PTHR24320">
    <property type="entry name" value="RETINOL DEHYDROGENASE"/>
    <property type="match status" value="1"/>
</dbReference>
<dbReference type="SUPFAM" id="SSF51735">
    <property type="entry name" value="NAD(P)-binding Rossmann-fold domains"/>
    <property type="match status" value="1"/>
</dbReference>
<comment type="similarity">
    <text evidence="1">Belongs to the short-chain dehydrogenases/reductases (SDR) family.</text>
</comment>
<dbReference type="GO" id="GO:0016491">
    <property type="term" value="F:oxidoreductase activity"/>
    <property type="evidence" value="ECO:0007669"/>
    <property type="project" value="UniProtKB-KW"/>
</dbReference>
<evidence type="ECO:0000256" key="3">
    <source>
        <dbReference type="ARBA" id="ARBA00023002"/>
    </source>
</evidence>
<evidence type="ECO:0008006" key="6">
    <source>
        <dbReference type="Google" id="ProtNLM"/>
    </source>
</evidence>
<reference evidence="4 5" key="1">
    <citation type="submission" date="2018-06" db="EMBL/GenBank/DDBJ databases">
        <title>Fusarium incarnatum-equiseti species complex species 28.</title>
        <authorList>
            <person name="Gardiner D.M."/>
        </authorList>
    </citation>
    <scope>NUCLEOTIDE SEQUENCE [LARGE SCALE GENOMIC DNA]</scope>
    <source>
        <strain evidence="4 5">FIESC_28</strain>
    </source>
</reference>
<dbReference type="RefSeq" id="XP_031016683.1">
    <property type="nucleotide sequence ID" value="XM_031159183.1"/>
</dbReference>
<evidence type="ECO:0000256" key="1">
    <source>
        <dbReference type="ARBA" id="ARBA00006484"/>
    </source>
</evidence>
<dbReference type="EMBL" id="QKXC01000104">
    <property type="protein sequence ID" value="RBR20884.1"/>
    <property type="molecule type" value="Genomic_DNA"/>
</dbReference>
<protein>
    <recommendedName>
        <fullName evidence="6">NAD(P)-binding protein</fullName>
    </recommendedName>
</protein>